<evidence type="ECO:0008006" key="3">
    <source>
        <dbReference type="Google" id="ProtNLM"/>
    </source>
</evidence>
<dbReference type="InterPro" id="IPR023635">
    <property type="entry name" value="Peptide_deformylase"/>
</dbReference>
<reference evidence="2" key="1">
    <citation type="journal article" date="2014" name="Front. Microbiol.">
        <title>High frequency of phylogenetically diverse reductive dehalogenase-homologous genes in deep subseafloor sedimentary metagenomes.</title>
        <authorList>
            <person name="Kawai M."/>
            <person name="Futagami T."/>
            <person name="Toyoda A."/>
            <person name="Takaki Y."/>
            <person name="Nishi S."/>
            <person name="Hori S."/>
            <person name="Arai W."/>
            <person name="Tsubouchi T."/>
            <person name="Morono Y."/>
            <person name="Uchiyama I."/>
            <person name="Ito T."/>
            <person name="Fujiyama A."/>
            <person name="Inagaki F."/>
            <person name="Takami H."/>
        </authorList>
    </citation>
    <scope>NUCLEOTIDE SEQUENCE</scope>
    <source>
        <strain evidence="2">Expedition CK06-06</strain>
    </source>
</reference>
<name>X1B7N1_9ZZZZ</name>
<dbReference type="SUPFAM" id="SSF56420">
    <property type="entry name" value="Peptide deformylase"/>
    <property type="match status" value="1"/>
</dbReference>
<accession>X1B7N1</accession>
<organism evidence="2">
    <name type="scientific">marine sediment metagenome</name>
    <dbReference type="NCBI Taxonomy" id="412755"/>
    <lineage>
        <taxon>unclassified sequences</taxon>
        <taxon>metagenomes</taxon>
        <taxon>ecological metagenomes</taxon>
    </lineage>
</organism>
<dbReference type="Pfam" id="PF01327">
    <property type="entry name" value="Pep_deformylase"/>
    <property type="match status" value="1"/>
</dbReference>
<dbReference type="NCBIfam" id="NF001159">
    <property type="entry name" value="PRK00150.1-3"/>
    <property type="match status" value="1"/>
</dbReference>
<gene>
    <name evidence="2" type="ORF">S01H4_08222</name>
</gene>
<dbReference type="PIRSF" id="PIRSF004749">
    <property type="entry name" value="Pep_def"/>
    <property type="match status" value="1"/>
</dbReference>
<dbReference type="GO" id="GO:0042586">
    <property type="term" value="F:peptide deformylase activity"/>
    <property type="evidence" value="ECO:0007669"/>
    <property type="project" value="InterPro"/>
</dbReference>
<protein>
    <recommendedName>
        <fullName evidence="3">Peptide deformylase</fullName>
    </recommendedName>
</protein>
<proteinExistence type="inferred from homology"/>
<dbReference type="NCBIfam" id="TIGR00079">
    <property type="entry name" value="pept_deformyl"/>
    <property type="match status" value="1"/>
</dbReference>
<evidence type="ECO:0000313" key="2">
    <source>
        <dbReference type="EMBL" id="GAG67981.1"/>
    </source>
</evidence>
<dbReference type="CDD" id="cd00487">
    <property type="entry name" value="Pep_deformylase"/>
    <property type="match status" value="1"/>
</dbReference>
<sequence>MFGDPVLREKSSSVKKVDNKTIKLIEDLEDTMRAASGVGIAANQIGVLKRVAVVDTGDGLIELINPKIIKKEGEIEQQEGCLSFYSLSCTIKRAEKISIITKNSKGKKVKINAEGLLARVIQHEIDHLNGVLIIDHASNEDRRKILLEMNELRKQYQEVKI</sequence>
<dbReference type="AlphaFoldDB" id="X1B7N1"/>
<comment type="caution">
    <text evidence="2">The sequence shown here is derived from an EMBL/GenBank/DDBJ whole genome shotgun (WGS) entry which is preliminary data.</text>
</comment>
<comment type="similarity">
    <text evidence="1">Belongs to the polypeptide deformylase family.</text>
</comment>
<evidence type="ECO:0000256" key="1">
    <source>
        <dbReference type="ARBA" id="ARBA00010759"/>
    </source>
</evidence>
<dbReference type="PANTHER" id="PTHR10458">
    <property type="entry name" value="PEPTIDE DEFORMYLASE"/>
    <property type="match status" value="1"/>
</dbReference>
<dbReference type="PANTHER" id="PTHR10458:SF22">
    <property type="entry name" value="PEPTIDE DEFORMYLASE"/>
    <property type="match status" value="1"/>
</dbReference>
<dbReference type="InterPro" id="IPR036821">
    <property type="entry name" value="Peptide_deformylase_sf"/>
</dbReference>
<dbReference type="HAMAP" id="MF_00163">
    <property type="entry name" value="Pep_deformylase"/>
    <property type="match status" value="1"/>
</dbReference>
<dbReference type="EMBL" id="BART01002792">
    <property type="protein sequence ID" value="GAG67981.1"/>
    <property type="molecule type" value="Genomic_DNA"/>
</dbReference>
<dbReference type="Gene3D" id="3.90.45.10">
    <property type="entry name" value="Peptide deformylase"/>
    <property type="match status" value="1"/>
</dbReference>
<dbReference type="PRINTS" id="PR01576">
    <property type="entry name" value="PDEFORMYLASE"/>
</dbReference>